<proteinExistence type="predicted"/>
<gene>
    <name evidence="1" type="ORF">CPECMPGB_00037</name>
    <name evidence="2" type="ORF">DBBAIPCH_00037</name>
</gene>
<evidence type="ECO:0000313" key="2">
    <source>
        <dbReference type="EMBL" id="QNO49154.1"/>
    </source>
</evidence>
<dbReference type="AlphaFoldDB" id="A0A7G9YMC0"/>
<evidence type="ECO:0008006" key="3">
    <source>
        <dbReference type="Google" id="ProtNLM"/>
    </source>
</evidence>
<evidence type="ECO:0000313" key="1">
    <source>
        <dbReference type="EMBL" id="QNO49117.1"/>
    </source>
</evidence>
<dbReference type="Pfam" id="PF20288">
    <property type="entry name" value="MC2"/>
    <property type="match status" value="1"/>
</dbReference>
<dbReference type="EMBL" id="MT631372">
    <property type="protein sequence ID" value="QNO49154.1"/>
    <property type="molecule type" value="Genomic_DNA"/>
</dbReference>
<dbReference type="EMBL" id="MT631371">
    <property type="protein sequence ID" value="QNO49117.1"/>
    <property type="molecule type" value="Genomic_DNA"/>
</dbReference>
<name>A0A7G9YMC0_9EURY</name>
<sequence>MSELQPVRFTEPFNGPIEIGLRALVVLTEAFPAAYSLQRLVISDYLVVHSDDADGPQGLHPQTPRRSGEMLVRRESLQRGLLLYQSRGLIERRYEPEGIVFAATEASATFIDALESQYVSELRSRTEWLISRFHGLADKELHDFVKKRLGNWGAEFEFESVPLEDVP</sequence>
<accession>A0A7G9YMC0</accession>
<reference evidence="2" key="1">
    <citation type="submission" date="2020-06" db="EMBL/GenBank/DDBJ databases">
        <title>Unique genomic features of the anaerobic methanotrophic archaea.</title>
        <authorList>
            <person name="Chadwick G.L."/>
            <person name="Skennerton C.T."/>
            <person name="Laso-Perez R."/>
            <person name="Leu A.O."/>
            <person name="Speth D.R."/>
            <person name="Yu H."/>
            <person name="Morgan-Lang C."/>
            <person name="Hatzenpichler R."/>
            <person name="Goudeau D."/>
            <person name="Malmstrom R."/>
            <person name="Brazelton W.J."/>
            <person name="Woyke T."/>
            <person name="Hallam S.J."/>
            <person name="Tyson G.W."/>
            <person name="Wegener G."/>
            <person name="Boetius A."/>
            <person name="Orphan V."/>
        </authorList>
    </citation>
    <scope>NUCLEOTIDE SEQUENCE</scope>
</reference>
<protein>
    <recommendedName>
        <fullName evidence="3">Threonine transporter</fullName>
    </recommendedName>
</protein>
<dbReference type="InterPro" id="IPR046904">
    <property type="entry name" value="ABC-3C_MC2"/>
</dbReference>
<organism evidence="2">
    <name type="scientific">Candidatus Methanogaster sp. ANME-2c ERB4</name>
    <dbReference type="NCBI Taxonomy" id="2759911"/>
    <lineage>
        <taxon>Archaea</taxon>
        <taxon>Methanobacteriati</taxon>
        <taxon>Methanobacteriota</taxon>
        <taxon>Stenosarchaea group</taxon>
        <taxon>Methanomicrobia</taxon>
        <taxon>Methanosarcinales</taxon>
        <taxon>ANME-2 cluster</taxon>
        <taxon>Candidatus Methanogasteraceae</taxon>
        <taxon>Candidatus Methanogaster</taxon>
    </lineage>
</organism>